<evidence type="ECO:0000313" key="3">
    <source>
        <dbReference type="EMBL" id="GGM82105.1"/>
    </source>
</evidence>
<dbReference type="CDD" id="cd07814">
    <property type="entry name" value="SRPBCC_CalC_Aha1-like"/>
    <property type="match status" value="1"/>
</dbReference>
<proteinExistence type="inferred from homology"/>
<dbReference type="EMBL" id="BMPI01000088">
    <property type="protein sequence ID" value="GGM82105.1"/>
    <property type="molecule type" value="Genomic_DNA"/>
</dbReference>
<evidence type="ECO:0000256" key="1">
    <source>
        <dbReference type="ARBA" id="ARBA00006817"/>
    </source>
</evidence>
<feature type="domain" description="Activator of Hsp90 ATPase homologue 1/2-like C-terminal" evidence="2">
    <location>
        <begin position="14"/>
        <end position="134"/>
    </location>
</feature>
<evidence type="ECO:0000313" key="4">
    <source>
        <dbReference type="Proteomes" id="UP000642070"/>
    </source>
</evidence>
<dbReference type="Proteomes" id="UP000642070">
    <property type="component" value="Unassembled WGS sequence"/>
</dbReference>
<organism evidence="3 4">
    <name type="scientific">Dactylosporangium sucinum</name>
    <dbReference type="NCBI Taxonomy" id="1424081"/>
    <lineage>
        <taxon>Bacteria</taxon>
        <taxon>Bacillati</taxon>
        <taxon>Actinomycetota</taxon>
        <taxon>Actinomycetes</taxon>
        <taxon>Micromonosporales</taxon>
        <taxon>Micromonosporaceae</taxon>
        <taxon>Dactylosporangium</taxon>
    </lineage>
</organism>
<keyword evidence="4" id="KW-1185">Reference proteome</keyword>
<dbReference type="SUPFAM" id="SSF55961">
    <property type="entry name" value="Bet v1-like"/>
    <property type="match status" value="2"/>
</dbReference>
<comment type="caution">
    <text evidence="3">The sequence shown here is derived from an EMBL/GenBank/DDBJ whole genome shotgun (WGS) entry which is preliminary data.</text>
</comment>
<reference evidence="3" key="1">
    <citation type="journal article" date="2014" name="Int. J. Syst. Evol. Microbiol.">
        <title>Complete genome sequence of Corynebacterium casei LMG S-19264T (=DSM 44701T), isolated from a smear-ripened cheese.</title>
        <authorList>
            <consortium name="US DOE Joint Genome Institute (JGI-PGF)"/>
            <person name="Walter F."/>
            <person name="Albersmeier A."/>
            <person name="Kalinowski J."/>
            <person name="Ruckert C."/>
        </authorList>
    </citation>
    <scope>NUCLEOTIDE SEQUENCE</scope>
    <source>
        <strain evidence="3">JCM 19831</strain>
    </source>
</reference>
<name>A0A917UDK2_9ACTN</name>
<gene>
    <name evidence="3" type="ORF">GCM10007977_099440</name>
</gene>
<dbReference type="AlphaFoldDB" id="A0A917UDK2"/>
<protein>
    <recommendedName>
        <fullName evidence="2">Activator of Hsp90 ATPase homologue 1/2-like C-terminal domain-containing protein</fullName>
    </recommendedName>
</protein>
<sequence>MTEFDLRLRAVVPAPLKVVYEALTDPAALRVWLAEHADVDLPGKYEFWGRFTPDGAEPHQRVLHVDERTIRFAWTLDGVQTTTQFEVAEDEDGTLVTLSQTDLPRFEEVLADRAGARGALQTFWSLAIANLADYVAGRELTPKCDFTSAELHAAMVIDAAPDEVFDSMIQPEVFRQWFGAHVDIEPYVGGRFAMGGFELDPGGAKFVEFEPGRKATLLFADNETTSWELEGSDGKTRLTVVHSGFDPANPPYPGWAGWLGGLAGLRRYHELPHWRSIWRQVEVAGVPTGMFAIDQ</sequence>
<feature type="domain" description="Activator of Hsp90 ATPase homologue 1/2-like C-terminal" evidence="2">
    <location>
        <begin position="158"/>
        <end position="250"/>
    </location>
</feature>
<accession>A0A917UDK2</accession>
<dbReference type="RefSeq" id="WP_190257094.1">
    <property type="nucleotide sequence ID" value="NZ_BMPI01000088.1"/>
</dbReference>
<dbReference type="InterPro" id="IPR023393">
    <property type="entry name" value="START-like_dom_sf"/>
</dbReference>
<evidence type="ECO:0000259" key="2">
    <source>
        <dbReference type="Pfam" id="PF08327"/>
    </source>
</evidence>
<dbReference type="Gene3D" id="3.30.530.20">
    <property type="match status" value="2"/>
</dbReference>
<dbReference type="Pfam" id="PF08327">
    <property type="entry name" value="AHSA1"/>
    <property type="match status" value="2"/>
</dbReference>
<dbReference type="InterPro" id="IPR013538">
    <property type="entry name" value="ASHA1/2-like_C"/>
</dbReference>
<reference evidence="3" key="2">
    <citation type="submission" date="2020-09" db="EMBL/GenBank/DDBJ databases">
        <authorList>
            <person name="Sun Q."/>
            <person name="Ohkuma M."/>
        </authorList>
    </citation>
    <scope>NUCLEOTIDE SEQUENCE</scope>
    <source>
        <strain evidence="3">JCM 19831</strain>
    </source>
</reference>
<comment type="similarity">
    <text evidence="1">Belongs to the AHA1 family.</text>
</comment>